<dbReference type="Proteomes" id="UP000001072">
    <property type="component" value="Unassembled WGS sequence"/>
</dbReference>
<dbReference type="FunCoup" id="F4RJJ1">
    <property type="interactions" value="170"/>
</dbReference>
<organism evidence="5">
    <name type="scientific">Melampsora larici-populina (strain 98AG31 / pathotype 3-4-7)</name>
    <name type="common">Poplar leaf rust fungus</name>
    <dbReference type="NCBI Taxonomy" id="747676"/>
    <lineage>
        <taxon>Eukaryota</taxon>
        <taxon>Fungi</taxon>
        <taxon>Dikarya</taxon>
        <taxon>Basidiomycota</taxon>
        <taxon>Pucciniomycotina</taxon>
        <taxon>Pucciniomycetes</taxon>
        <taxon>Pucciniales</taxon>
        <taxon>Melampsoraceae</taxon>
        <taxon>Melampsora</taxon>
    </lineage>
</organism>
<keyword evidence="2" id="KW-0472">Membrane</keyword>
<sequence length="201" mass="22480">MMNGSMRSLIRLRPISSRSNLYLQRPILPLIYPSTRSSHHRFFSSASQHPTDEPPAGIFGKVKQLTKQYGSAALVIYGVLSAVDFGFSFVTIYLIGAEHVRQVEDWVLEQLHWKRESHSTESTTSSEAEVAQKSNSNDADDQTPGSSGQVQSLLWTTAIVAYTFHKTVLLPVRVGLTAWLTPPIIRTLRKRGWNVGKNLKS</sequence>
<name>F4RJJ1_MELLP</name>
<evidence type="ECO:0000313" key="4">
    <source>
        <dbReference type="EMBL" id="EGG07317.1"/>
    </source>
</evidence>
<dbReference type="Pfam" id="PF06916">
    <property type="entry name" value="FAM210A-B_dom"/>
    <property type="match status" value="1"/>
</dbReference>
<dbReference type="VEuPathDB" id="FungiDB:MELLADRAFT_85717"/>
<dbReference type="PANTHER" id="PTHR21377:SF0">
    <property type="entry name" value="PROTEIN FAM210B, MITOCHONDRIAL"/>
    <property type="match status" value="1"/>
</dbReference>
<dbReference type="GeneID" id="18933942"/>
<dbReference type="AlphaFoldDB" id="F4RJJ1"/>
<protein>
    <recommendedName>
        <fullName evidence="3">DUF1279 domain-containing protein</fullName>
    </recommendedName>
</protein>
<feature type="domain" description="DUF1279" evidence="3">
    <location>
        <begin position="61"/>
        <end position="182"/>
    </location>
</feature>
<dbReference type="InParanoid" id="F4RJJ1"/>
<reference evidence="5" key="1">
    <citation type="journal article" date="2011" name="Proc. Natl. Acad. Sci. U.S.A.">
        <title>Obligate biotrophy features unraveled by the genomic analysis of rust fungi.</title>
        <authorList>
            <person name="Duplessis S."/>
            <person name="Cuomo C.A."/>
            <person name="Lin Y.-C."/>
            <person name="Aerts A."/>
            <person name="Tisserant E."/>
            <person name="Veneault-Fourrey C."/>
            <person name="Joly D.L."/>
            <person name="Hacquard S."/>
            <person name="Amselem J."/>
            <person name="Cantarel B.L."/>
            <person name="Chiu R."/>
            <person name="Coutinho P.M."/>
            <person name="Feau N."/>
            <person name="Field M."/>
            <person name="Frey P."/>
            <person name="Gelhaye E."/>
            <person name="Goldberg J."/>
            <person name="Grabherr M.G."/>
            <person name="Kodira C.D."/>
            <person name="Kohler A."/>
            <person name="Kuees U."/>
            <person name="Lindquist E.A."/>
            <person name="Lucas S.M."/>
            <person name="Mago R."/>
            <person name="Mauceli E."/>
            <person name="Morin E."/>
            <person name="Murat C."/>
            <person name="Pangilinan J.L."/>
            <person name="Park R."/>
            <person name="Pearson M."/>
            <person name="Quesneville H."/>
            <person name="Rouhier N."/>
            <person name="Sakthikumar S."/>
            <person name="Salamov A.A."/>
            <person name="Schmutz J."/>
            <person name="Selles B."/>
            <person name="Shapiro H."/>
            <person name="Tanguay P."/>
            <person name="Tuskan G.A."/>
            <person name="Henrissat B."/>
            <person name="Van de Peer Y."/>
            <person name="Rouze P."/>
            <person name="Ellis J.G."/>
            <person name="Dodds P.N."/>
            <person name="Schein J.E."/>
            <person name="Zhong S."/>
            <person name="Hamelin R.C."/>
            <person name="Grigoriev I.V."/>
            <person name="Szabo L.J."/>
            <person name="Martin F."/>
        </authorList>
    </citation>
    <scope>NUCLEOTIDE SEQUENCE [LARGE SCALE GENOMIC DNA]</scope>
    <source>
        <strain evidence="5">98AG31 / pathotype 3-4-7</strain>
    </source>
</reference>
<feature type="region of interest" description="Disordered" evidence="1">
    <location>
        <begin position="118"/>
        <end position="146"/>
    </location>
</feature>
<keyword evidence="2" id="KW-1133">Transmembrane helix</keyword>
<accession>F4RJJ1</accession>
<dbReference type="GO" id="GO:0005739">
    <property type="term" value="C:mitochondrion"/>
    <property type="evidence" value="ECO:0007669"/>
    <property type="project" value="TreeGrafter"/>
</dbReference>
<dbReference type="eggNOG" id="KOG4526">
    <property type="taxonomic scope" value="Eukaryota"/>
</dbReference>
<keyword evidence="5" id="KW-1185">Reference proteome</keyword>
<dbReference type="KEGG" id="mlr:MELLADRAFT_85717"/>
<proteinExistence type="predicted"/>
<dbReference type="HOGENOM" id="CLU_059211_1_2_1"/>
<dbReference type="InterPro" id="IPR045866">
    <property type="entry name" value="FAM210A/B-like"/>
</dbReference>
<evidence type="ECO:0000256" key="2">
    <source>
        <dbReference type="SAM" id="Phobius"/>
    </source>
</evidence>
<dbReference type="RefSeq" id="XP_007409224.1">
    <property type="nucleotide sequence ID" value="XM_007409162.1"/>
</dbReference>
<keyword evidence="2" id="KW-0812">Transmembrane</keyword>
<feature type="transmembrane region" description="Helical" evidence="2">
    <location>
        <begin position="71"/>
        <end position="95"/>
    </location>
</feature>
<dbReference type="InterPro" id="IPR009688">
    <property type="entry name" value="FAM210A/B-like_dom"/>
</dbReference>
<feature type="compositionally biased region" description="Polar residues" evidence="1">
    <location>
        <begin position="132"/>
        <end position="146"/>
    </location>
</feature>
<evidence type="ECO:0000256" key="1">
    <source>
        <dbReference type="SAM" id="MobiDB-lite"/>
    </source>
</evidence>
<dbReference type="EMBL" id="GL883104">
    <property type="protein sequence ID" value="EGG07317.1"/>
    <property type="molecule type" value="Genomic_DNA"/>
</dbReference>
<gene>
    <name evidence="4" type="ORF">MELLADRAFT_85717</name>
</gene>
<evidence type="ECO:0000313" key="5">
    <source>
        <dbReference type="Proteomes" id="UP000001072"/>
    </source>
</evidence>
<evidence type="ECO:0000259" key="3">
    <source>
        <dbReference type="Pfam" id="PF06916"/>
    </source>
</evidence>
<dbReference type="OrthoDB" id="426386at2759"/>
<dbReference type="PANTHER" id="PTHR21377">
    <property type="entry name" value="PROTEIN FAM210B, MITOCHONDRIAL"/>
    <property type="match status" value="1"/>
</dbReference>